<feature type="compositionally biased region" description="Polar residues" evidence="1">
    <location>
        <begin position="163"/>
        <end position="181"/>
    </location>
</feature>
<sequence>MDYLEWPSNYVARCAVTIYEAAGGSLGWHNSGTVGELHMRPLGDGMINFQLHDLLDGQMLFEHTLRKPEALTVPVQQFFVIRQDNGSFRGFGFSNKSSALEMKDRVEKAVQPYSIGSNPFCSNTEQPITESASRNSSAAVVSYRTVPRRSSSRRLTNKDQRGQPATNTLPIQRGTLLSTGGQPKKSRRLWRVGKAVKVVSQLFVWRDSDLDIGYPTDVKHVAHIGWDGPSIDGPGWMDEVKPAPNFSAAPLCDFGDPHGPDWFIDASSAAKWSASYGSPENRGLPPTPPEEYLQQFPEGSRTSKQREQKLWQRSKAASHWPQEH</sequence>
<evidence type="ECO:0000259" key="2">
    <source>
        <dbReference type="PROSITE" id="PS50108"/>
    </source>
</evidence>
<feature type="region of interest" description="Disordered" evidence="1">
    <location>
        <begin position="125"/>
        <end position="184"/>
    </location>
</feature>
<evidence type="ECO:0000313" key="4">
    <source>
        <dbReference type="Proteomes" id="UP001497512"/>
    </source>
</evidence>
<keyword evidence="4" id="KW-1185">Reference proteome</keyword>
<name>A0ABP0UW86_9BRYO</name>
<evidence type="ECO:0000313" key="3">
    <source>
        <dbReference type="EMBL" id="CAK9231649.1"/>
    </source>
</evidence>
<accession>A0ABP0UW86</accession>
<dbReference type="EMBL" id="OZ019899">
    <property type="protein sequence ID" value="CAK9231649.1"/>
    <property type="molecule type" value="Genomic_DNA"/>
</dbReference>
<evidence type="ECO:0000256" key="1">
    <source>
        <dbReference type="SAM" id="MobiDB-lite"/>
    </source>
</evidence>
<dbReference type="Proteomes" id="UP001497512">
    <property type="component" value="Chromosome 7"/>
</dbReference>
<protein>
    <recommendedName>
        <fullName evidence="2">CRIB domain-containing protein</fullName>
    </recommendedName>
</protein>
<dbReference type="CDD" id="cd00132">
    <property type="entry name" value="CRIB"/>
    <property type="match status" value="1"/>
</dbReference>
<dbReference type="Pfam" id="PF00786">
    <property type="entry name" value="PBD"/>
    <property type="match status" value="1"/>
</dbReference>
<dbReference type="PANTHER" id="PTHR46325">
    <property type="entry name" value="CRIB DOMAIN-CONTAINING PROTEIN RIC8"/>
    <property type="match status" value="1"/>
</dbReference>
<gene>
    <name evidence="3" type="ORF">CSSPTR1EN2_LOCUS20828</name>
</gene>
<proteinExistence type="predicted"/>
<organism evidence="3 4">
    <name type="scientific">Sphagnum troendelagicum</name>
    <dbReference type="NCBI Taxonomy" id="128251"/>
    <lineage>
        <taxon>Eukaryota</taxon>
        <taxon>Viridiplantae</taxon>
        <taxon>Streptophyta</taxon>
        <taxon>Embryophyta</taxon>
        <taxon>Bryophyta</taxon>
        <taxon>Sphagnophytina</taxon>
        <taxon>Sphagnopsida</taxon>
        <taxon>Sphagnales</taxon>
        <taxon>Sphagnaceae</taxon>
        <taxon>Sphagnum</taxon>
    </lineage>
</organism>
<feature type="region of interest" description="Disordered" evidence="1">
    <location>
        <begin position="274"/>
        <end position="324"/>
    </location>
</feature>
<feature type="compositionally biased region" description="Low complexity" evidence="1">
    <location>
        <begin position="131"/>
        <end position="142"/>
    </location>
</feature>
<dbReference type="PANTHER" id="PTHR46325:SF20">
    <property type="entry name" value="CRIB DOMAIN-CONTAINING PROTEIN RIC10"/>
    <property type="match status" value="1"/>
</dbReference>
<dbReference type="PROSITE" id="PS50108">
    <property type="entry name" value="CRIB"/>
    <property type="match status" value="1"/>
</dbReference>
<feature type="domain" description="CRIB" evidence="2">
    <location>
        <begin position="212"/>
        <end position="225"/>
    </location>
</feature>
<reference evidence="3" key="1">
    <citation type="submission" date="2024-02" db="EMBL/GenBank/DDBJ databases">
        <authorList>
            <consortium name="ELIXIR-Norway"/>
            <consortium name="Elixir Norway"/>
        </authorList>
    </citation>
    <scope>NUCLEOTIDE SEQUENCE</scope>
</reference>
<dbReference type="InterPro" id="IPR000095">
    <property type="entry name" value="CRIB_dom"/>
</dbReference>